<feature type="region of interest" description="Disordered" evidence="1">
    <location>
        <begin position="339"/>
        <end position="388"/>
    </location>
</feature>
<reference evidence="2" key="1">
    <citation type="submission" date="2019-10" db="EMBL/GenBank/DDBJ databases">
        <authorList>
            <consortium name="DOE Joint Genome Institute"/>
            <person name="Kuo A."/>
            <person name="Miyauchi S."/>
            <person name="Kiss E."/>
            <person name="Drula E."/>
            <person name="Kohler A."/>
            <person name="Sanchez-Garcia M."/>
            <person name="Andreopoulos B."/>
            <person name="Barry K.W."/>
            <person name="Bonito G."/>
            <person name="Buee M."/>
            <person name="Carver A."/>
            <person name="Chen C."/>
            <person name="Cichocki N."/>
            <person name="Clum A."/>
            <person name="Culley D."/>
            <person name="Crous P.W."/>
            <person name="Fauchery L."/>
            <person name="Girlanda M."/>
            <person name="Hayes R."/>
            <person name="Keri Z."/>
            <person name="LaButti K."/>
            <person name="Lipzen A."/>
            <person name="Lombard V."/>
            <person name="Magnuson J."/>
            <person name="Maillard F."/>
            <person name="Morin E."/>
            <person name="Murat C."/>
            <person name="Nolan M."/>
            <person name="Ohm R."/>
            <person name="Pangilinan J."/>
            <person name="Pereira M."/>
            <person name="Perotto S."/>
            <person name="Peter M."/>
            <person name="Riley R."/>
            <person name="Sitrit Y."/>
            <person name="Stielow B."/>
            <person name="Szollosi G."/>
            <person name="Zifcakova L."/>
            <person name="Stursova M."/>
            <person name="Spatafora J.W."/>
            <person name="Tedersoo L."/>
            <person name="Vaario L.-M."/>
            <person name="Yamada A."/>
            <person name="Yan M."/>
            <person name="Wang P."/>
            <person name="Xu J."/>
            <person name="Bruns T."/>
            <person name="Baldrian P."/>
            <person name="Vilgalys R."/>
            <person name="Henrissat B."/>
            <person name="Grigoriev I.V."/>
            <person name="Hibbett D."/>
            <person name="Nagy L.G."/>
            <person name="Martin F.M."/>
        </authorList>
    </citation>
    <scope>NUCLEOTIDE SEQUENCE</scope>
    <source>
        <strain evidence="2">BED1</strain>
    </source>
</reference>
<evidence type="ECO:0000256" key="1">
    <source>
        <dbReference type="SAM" id="MobiDB-lite"/>
    </source>
</evidence>
<feature type="compositionally biased region" description="Polar residues" evidence="1">
    <location>
        <begin position="362"/>
        <end position="371"/>
    </location>
</feature>
<feature type="compositionally biased region" description="Polar residues" evidence="1">
    <location>
        <begin position="745"/>
        <end position="821"/>
    </location>
</feature>
<dbReference type="EMBL" id="WHUW01000037">
    <property type="protein sequence ID" value="KAF8432985.1"/>
    <property type="molecule type" value="Genomic_DNA"/>
</dbReference>
<feature type="region of interest" description="Disordered" evidence="1">
    <location>
        <begin position="880"/>
        <end position="912"/>
    </location>
</feature>
<accession>A0AAD4BKW0</accession>
<name>A0AAD4BKW0_BOLED</name>
<evidence type="ECO:0000313" key="3">
    <source>
        <dbReference type="Proteomes" id="UP001194468"/>
    </source>
</evidence>
<feature type="compositionally biased region" description="Polar residues" evidence="1">
    <location>
        <begin position="342"/>
        <end position="352"/>
    </location>
</feature>
<feature type="compositionally biased region" description="Polar residues" evidence="1">
    <location>
        <begin position="413"/>
        <end position="422"/>
    </location>
</feature>
<feature type="compositionally biased region" description="Polar residues" evidence="1">
    <location>
        <begin position="465"/>
        <end position="491"/>
    </location>
</feature>
<reference evidence="2" key="2">
    <citation type="journal article" date="2020" name="Nat. Commun.">
        <title>Large-scale genome sequencing of mycorrhizal fungi provides insights into the early evolution of symbiotic traits.</title>
        <authorList>
            <person name="Miyauchi S."/>
            <person name="Kiss E."/>
            <person name="Kuo A."/>
            <person name="Drula E."/>
            <person name="Kohler A."/>
            <person name="Sanchez-Garcia M."/>
            <person name="Morin E."/>
            <person name="Andreopoulos B."/>
            <person name="Barry K.W."/>
            <person name="Bonito G."/>
            <person name="Buee M."/>
            <person name="Carver A."/>
            <person name="Chen C."/>
            <person name="Cichocki N."/>
            <person name="Clum A."/>
            <person name="Culley D."/>
            <person name="Crous P.W."/>
            <person name="Fauchery L."/>
            <person name="Girlanda M."/>
            <person name="Hayes R.D."/>
            <person name="Keri Z."/>
            <person name="LaButti K."/>
            <person name="Lipzen A."/>
            <person name="Lombard V."/>
            <person name="Magnuson J."/>
            <person name="Maillard F."/>
            <person name="Murat C."/>
            <person name="Nolan M."/>
            <person name="Ohm R.A."/>
            <person name="Pangilinan J."/>
            <person name="Pereira M.F."/>
            <person name="Perotto S."/>
            <person name="Peter M."/>
            <person name="Pfister S."/>
            <person name="Riley R."/>
            <person name="Sitrit Y."/>
            <person name="Stielow J.B."/>
            <person name="Szollosi G."/>
            <person name="Zifcakova L."/>
            <person name="Stursova M."/>
            <person name="Spatafora J.W."/>
            <person name="Tedersoo L."/>
            <person name="Vaario L.M."/>
            <person name="Yamada A."/>
            <person name="Yan M."/>
            <person name="Wang P."/>
            <person name="Xu J."/>
            <person name="Bruns T."/>
            <person name="Baldrian P."/>
            <person name="Vilgalys R."/>
            <person name="Dunand C."/>
            <person name="Henrissat B."/>
            <person name="Grigoriev I.V."/>
            <person name="Hibbett D."/>
            <person name="Nagy L.G."/>
            <person name="Martin F.M."/>
        </authorList>
    </citation>
    <scope>NUCLEOTIDE SEQUENCE</scope>
    <source>
        <strain evidence="2">BED1</strain>
    </source>
</reference>
<gene>
    <name evidence="2" type="ORF">L210DRAFT_3507276</name>
</gene>
<feature type="region of interest" description="Disordered" evidence="1">
    <location>
        <begin position="126"/>
        <end position="148"/>
    </location>
</feature>
<feature type="region of interest" description="Disordered" evidence="1">
    <location>
        <begin position="702"/>
        <end position="733"/>
    </location>
</feature>
<evidence type="ECO:0000313" key="2">
    <source>
        <dbReference type="EMBL" id="KAF8432985.1"/>
    </source>
</evidence>
<feature type="region of interest" description="Disordered" evidence="1">
    <location>
        <begin position="180"/>
        <end position="210"/>
    </location>
</feature>
<feature type="compositionally biased region" description="Low complexity" evidence="1">
    <location>
        <begin position="724"/>
        <end position="733"/>
    </location>
</feature>
<feature type="region of interest" description="Disordered" evidence="1">
    <location>
        <begin position="406"/>
        <end position="498"/>
    </location>
</feature>
<feature type="compositionally biased region" description="Polar residues" evidence="1">
    <location>
        <begin position="429"/>
        <end position="440"/>
    </location>
</feature>
<feature type="region of interest" description="Disordered" evidence="1">
    <location>
        <begin position="745"/>
        <end position="822"/>
    </location>
</feature>
<feature type="compositionally biased region" description="Basic and acidic residues" evidence="1">
    <location>
        <begin position="902"/>
        <end position="912"/>
    </location>
</feature>
<organism evidence="2 3">
    <name type="scientific">Boletus edulis BED1</name>
    <dbReference type="NCBI Taxonomy" id="1328754"/>
    <lineage>
        <taxon>Eukaryota</taxon>
        <taxon>Fungi</taxon>
        <taxon>Dikarya</taxon>
        <taxon>Basidiomycota</taxon>
        <taxon>Agaricomycotina</taxon>
        <taxon>Agaricomycetes</taxon>
        <taxon>Agaricomycetidae</taxon>
        <taxon>Boletales</taxon>
        <taxon>Boletineae</taxon>
        <taxon>Boletaceae</taxon>
        <taxon>Boletoideae</taxon>
        <taxon>Boletus</taxon>
    </lineage>
</organism>
<dbReference type="Proteomes" id="UP001194468">
    <property type="component" value="Unassembled WGS sequence"/>
</dbReference>
<feature type="compositionally biased region" description="Polar residues" evidence="1">
    <location>
        <begin position="187"/>
        <end position="210"/>
    </location>
</feature>
<protein>
    <submittedName>
        <fullName evidence="2">Uncharacterized protein</fullName>
    </submittedName>
</protein>
<proteinExistence type="predicted"/>
<keyword evidence="3" id="KW-1185">Reference proteome</keyword>
<sequence>MLLRGGFSLQRWPVSPEQRLSFRNGSLPSVAPRAELRPRLGCTACPCNTNPLADVDAGRLTRDQRPVPTTYLETVSPSPSAPPSPDLSSFPSRSWSIIANIDIEQMLTICGDEDLFGMDYVQNSSVPTTSTDSCGPPTLGFSSPAQSPSLTVAEASDEDLSGTDVDIEQISTPVTICGDEDYAQRSGVPTTPTDSCGPTLGSSSPTQSPSLVVAEASNEDLSGTNVDLETNLDASDDLWYEAPMQCILHCWPATDSRHGMRRTQYPLCLLIRVGPMLGSSPPTQSPSLVVAEASNEDLSGTNVDLEQISTPVTICGNEAPMQLPSLAVAEASDEDLSGMDYAQNSSIPTMPTDSCGPPMLGSSPSTQSPSLTVAEASDEDLSGTNIDIEQTLTPVMICGDEDLSGMDYAQRSGMPTTPTTDSCGPPALGSSSHPQLSSLTIVEPSLGSPNATAESDDASGMGIQTKGSSNDTSQTNLSTVTPARNAATSTVPAKVTDNDPATSTTVAAGTAVMRCKLGYVPRRAMASSRPFVCSLSMEQYAPSKRIRVQKLRLTPSATSRKKQALVPRTVSMKKAFLLSPMLSVFRKAARRRLLSGPETPRPKLSKVVVQRPHGKLVCRFPAAGSATWISTQVMDVNSLPPRPSCVPRSHIDRSSNDNASACVARGKQDVTIQVSATSPHSSDISHETPSESISCCIGMLTKNQSTPVTDPDGMSPSGSPPSSPDLSSLPSQSRRVITVAEVEQTVTPSTGCGDQNLPSTAATSRSGDSSVFTDSCGSSTIGSSPPTQSSLPTVIAPSPSSANTTAGSDGTSKISSPTNGTWAEVSHMTGVPTIISRDTTTCSMAMLASFMDRQIPNDGPTYHGDLPNLPFVSRTSIPALSPNHFSKDRGYQRVTASQPVHPEARQERQKLN</sequence>
<comment type="caution">
    <text evidence="2">The sequence shown here is derived from an EMBL/GenBank/DDBJ whole genome shotgun (WGS) entry which is preliminary data.</text>
</comment>
<dbReference type="AlphaFoldDB" id="A0AAD4BKW0"/>